<dbReference type="OrthoDB" id="1274006at2"/>
<reference evidence="3" key="1">
    <citation type="submission" date="2016-10" db="EMBL/GenBank/DDBJ databases">
        <authorList>
            <person name="Varghese N."/>
            <person name="Submissions S."/>
        </authorList>
    </citation>
    <scope>NUCLEOTIDE SEQUENCE [LARGE SCALE GENOMIC DNA]</scope>
    <source>
        <strain evidence="3">DSM 18610</strain>
    </source>
</reference>
<dbReference type="Proteomes" id="UP000199572">
    <property type="component" value="Unassembled WGS sequence"/>
</dbReference>
<gene>
    <name evidence="2" type="ORF">SAMN04488023_12629</name>
</gene>
<sequence length="256" mass="28330">MKRYLFILLLALSFSGYAQPKVNNYKYIIVPEKFNFLKEVNQYNLNTLTKAIFEEKGFTVYYDNAELPTEIAADKCKALTVDVQEKNTLFVTSLTILLKDCKGNILLKSKEGKNREKEYKTAYNFALRDAFTSLNDLLYVAGSTTEAPATATAAAAVPATPTSNTKTESPAVSQPIATAEAKPVEGLLYAQPIANGFQLIDASPKIVITLLKISVPDYFIASNGTANGIVLKKDGNWFFEYYKNNALVAEKLTIKF</sequence>
<feature type="chain" id="PRO_5011680681" description="Beta-lactamase-inhibitor-like, PepSY-like" evidence="1">
    <location>
        <begin position="19"/>
        <end position="256"/>
    </location>
</feature>
<dbReference type="RefSeq" id="WP_090886766.1">
    <property type="nucleotide sequence ID" value="NZ_FOGG01000026.1"/>
</dbReference>
<keyword evidence="1" id="KW-0732">Signal</keyword>
<accession>A0A1H9U072</accession>
<evidence type="ECO:0008006" key="4">
    <source>
        <dbReference type="Google" id="ProtNLM"/>
    </source>
</evidence>
<protein>
    <recommendedName>
        <fullName evidence="4">Beta-lactamase-inhibitor-like, PepSY-like</fullName>
    </recommendedName>
</protein>
<dbReference type="STRING" id="390241.SAMN04488023_12629"/>
<keyword evidence="3" id="KW-1185">Reference proteome</keyword>
<evidence type="ECO:0000313" key="2">
    <source>
        <dbReference type="EMBL" id="SES03050.1"/>
    </source>
</evidence>
<proteinExistence type="predicted"/>
<dbReference type="AlphaFoldDB" id="A0A1H9U072"/>
<dbReference type="EMBL" id="FOGG01000026">
    <property type="protein sequence ID" value="SES03050.1"/>
    <property type="molecule type" value="Genomic_DNA"/>
</dbReference>
<organism evidence="2 3">
    <name type="scientific">Pedobacter rhizosphaerae</name>
    <dbReference type="NCBI Taxonomy" id="390241"/>
    <lineage>
        <taxon>Bacteria</taxon>
        <taxon>Pseudomonadati</taxon>
        <taxon>Bacteroidota</taxon>
        <taxon>Sphingobacteriia</taxon>
        <taxon>Sphingobacteriales</taxon>
        <taxon>Sphingobacteriaceae</taxon>
        <taxon>Pedobacter</taxon>
    </lineage>
</organism>
<evidence type="ECO:0000256" key="1">
    <source>
        <dbReference type="SAM" id="SignalP"/>
    </source>
</evidence>
<evidence type="ECO:0000313" key="3">
    <source>
        <dbReference type="Proteomes" id="UP000199572"/>
    </source>
</evidence>
<name>A0A1H9U072_9SPHI</name>
<feature type="signal peptide" evidence="1">
    <location>
        <begin position="1"/>
        <end position="18"/>
    </location>
</feature>